<evidence type="ECO:0000313" key="2">
    <source>
        <dbReference type="Proteomes" id="UP000199705"/>
    </source>
</evidence>
<dbReference type="RefSeq" id="WP_091174148.1">
    <property type="nucleotide sequence ID" value="NZ_FNCG01000018.1"/>
</dbReference>
<gene>
    <name evidence="1" type="ORF">SAMN05192573_1189</name>
</gene>
<accession>A0A1G8J5Z5</accession>
<dbReference type="InterPro" id="IPR009057">
    <property type="entry name" value="Homeodomain-like_sf"/>
</dbReference>
<dbReference type="Proteomes" id="UP000199705">
    <property type="component" value="Unassembled WGS sequence"/>
</dbReference>
<dbReference type="STRING" id="551996.SAMN05192573_1189"/>
<keyword evidence="2" id="KW-1185">Reference proteome</keyword>
<dbReference type="Gene3D" id="1.10.357.10">
    <property type="entry name" value="Tetracycline Repressor, domain 2"/>
    <property type="match status" value="1"/>
</dbReference>
<name>A0A1G8J5Z5_9SPHI</name>
<evidence type="ECO:0000313" key="1">
    <source>
        <dbReference type="EMBL" id="SDI26685.1"/>
    </source>
</evidence>
<reference evidence="2" key="1">
    <citation type="submission" date="2016-10" db="EMBL/GenBank/DDBJ databases">
        <authorList>
            <person name="Varghese N."/>
            <person name="Submissions S."/>
        </authorList>
    </citation>
    <scope>NUCLEOTIDE SEQUENCE [LARGE SCALE GENOMIC DNA]</scope>
    <source>
        <strain evidence="2">Gh-67</strain>
    </source>
</reference>
<organism evidence="1 2">
    <name type="scientific">Mucilaginibacter gossypii</name>
    <dbReference type="NCBI Taxonomy" id="551996"/>
    <lineage>
        <taxon>Bacteria</taxon>
        <taxon>Pseudomonadati</taxon>
        <taxon>Bacteroidota</taxon>
        <taxon>Sphingobacteriia</taxon>
        <taxon>Sphingobacteriales</taxon>
        <taxon>Sphingobacteriaceae</taxon>
        <taxon>Mucilaginibacter</taxon>
    </lineage>
</organism>
<dbReference type="EMBL" id="FNCG01000018">
    <property type="protein sequence ID" value="SDI26685.1"/>
    <property type="molecule type" value="Genomic_DNA"/>
</dbReference>
<dbReference type="SUPFAM" id="SSF46689">
    <property type="entry name" value="Homeodomain-like"/>
    <property type="match status" value="1"/>
</dbReference>
<sequence length="139" mass="16313">MAKVVSLMINTPGRFTKQAETRKERNPHRGKIVELTIRRQSMGLSEIARKVGVSRGTLYNWFEKEDLGMSNMMKVDLAINHNFLKEFPSEINEKSLSGLKIQGTKALYTDKEQEAIYYWMEKYIRLLERYNETLNCKMD</sequence>
<dbReference type="AlphaFoldDB" id="A0A1G8J5Z5"/>
<protein>
    <submittedName>
        <fullName evidence="1">Uncharacterized protein</fullName>
    </submittedName>
</protein>
<proteinExistence type="predicted"/>